<feature type="transmembrane region" description="Helical" evidence="6">
    <location>
        <begin position="89"/>
        <end position="108"/>
    </location>
</feature>
<dbReference type="CDD" id="cd16914">
    <property type="entry name" value="EcfT"/>
    <property type="match status" value="1"/>
</dbReference>
<comment type="similarity">
    <text evidence="2">Belongs to the CbiQ family.</text>
</comment>
<feature type="transmembrane region" description="Helical" evidence="6">
    <location>
        <begin position="31"/>
        <end position="54"/>
    </location>
</feature>
<protein>
    <recommendedName>
        <fullName evidence="9">Cobalt ABC transporter permease</fullName>
    </recommendedName>
</protein>
<comment type="caution">
    <text evidence="7">The sequence shown here is derived from an EMBL/GenBank/DDBJ whole genome shotgun (WGS) entry which is preliminary data.</text>
</comment>
<evidence type="ECO:0000313" key="7">
    <source>
        <dbReference type="EMBL" id="KHJ54991.1"/>
    </source>
</evidence>
<dbReference type="Pfam" id="PF02361">
    <property type="entry name" value="CbiQ"/>
    <property type="match status" value="1"/>
</dbReference>
<dbReference type="EMBL" id="JRFJ01000002">
    <property type="protein sequence ID" value="KHJ54991.1"/>
    <property type="molecule type" value="Genomic_DNA"/>
</dbReference>
<dbReference type="GO" id="GO:0005886">
    <property type="term" value="C:plasma membrane"/>
    <property type="evidence" value="ECO:0007669"/>
    <property type="project" value="TreeGrafter"/>
</dbReference>
<name>A0A0B1Q6I8_9HYPH</name>
<dbReference type="PANTHER" id="PTHR33514:SF13">
    <property type="entry name" value="PROTEIN ABCI12, CHLOROPLASTIC"/>
    <property type="match status" value="1"/>
</dbReference>
<evidence type="ECO:0000256" key="2">
    <source>
        <dbReference type="ARBA" id="ARBA00008564"/>
    </source>
</evidence>
<dbReference type="PANTHER" id="PTHR33514">
    <property type="entry name" value="PROTEIN ABCI12, CHLOROPLASTIC"/>
    <property type="match status" value="1"/>
</dbReference>
<dbReference type="InterPro" id="IPR003339">
    <property type="entry name" value="ABC/ECF_trnsptr_transmembrane"/>
</dbReference>
<comment type="subcellular location">
    <subcellularLocation>
        <location evidence="1">Membrane</location>
        <topology evidence="1">Multi-pass membrane protein</topology>
    </subcellularLocation>
</comment>
<dbReference type="Proteomes" id="UP000030826">
    <property type="component" value="Unassembled WGS sequence"/>
</dbReference>
<reference evidence="7 8" key="1">
    <citation type="submission" date="2014-09" db="EMBL/GenBank/DDBJ databases">
        <title>Isolation and characterization of Aurantimonas altamirensis ON-56566 from clinical sample following a dog bite.</title>
        <authorList>
            <person name="Eshaghi A."/>
            <person name="Li A."/>
            <person name="Shahinas D."/>
            <person name="Bahn P."/>
            <person name="Kus J.V."/>
            <person name="Patel S.N."/>
        </authorList>
    </citation>
    <scope>NUCLEOTIDE SEQUENCE [LARGE SCALE GENOMIC DNA]</scope>
    <source>
        <strain evidence="7 8">ON-56566</strain>
    </source>
</reference>
<feature type="transmembrane region" description="Helical" evidence="6">
    <location>
        <begin position="66"/>
        <end position="83"/>
    </location>
</feature>
<proteinExistence type="inferred from homology"/>
<organism evidence="7 8">
    <name type="scientific">Aureimonas altamirensis</name>
    <dbReference type="NCBI Taxonomy" id="370622"/>
    <lineage>
        <taxon>Bacteria</taxon>
        <taxon>Pseudomonadati</taxon>
        <taxon>Pseudomonadota</taxon>
        <taxon>Alphaproteobacteria</taxon>
        <taxon>Hyphomicrobiales</taxon>
        <taxon>Aurantimonadaceae</taxon>
        <taxon>Aureimonas</taxon>
    </lineage>
</organism>
<evidence type="ECO:0000256" key="6">
    <source>
        <dbReference type="SAM" id="Phobius"/>
    </source>
</evidence>
<evidence type="ECO:0000256" key="3">
    <source>
        <dbReference type="ARBA" id="ARBA00022692"/>
    </source>
</evidence>
<dbReference type="OrthoDB" id="5868344at2"/>
<dbReference type="AlphaFoldDB" id="A0A0B1Q6I8"/>
<gene>
    <name evidence="7" type="ORF">LA66_10655</name>
</gene>
<sequence>MIAGLYMAGDSPVHRTAAGPKLAVLAVGSTLLFLVGGWISATVGLGAALLAYAVAGLGPQTIWRQFRGLLPILLLIGLTHVVLGDWRSAFVPLLRLTAVVLAANLVTLTTRSMDITSAIERALVPFARIVPPAKVALAISLTLRFIPVLAAIKDEIREAQRARGLERSVVALAVPLIVRSLRMTDEVAEAIEARS</sequence>
<evidence type="ECO:0000256" key="4">
    <source>
        <dbReference type="ARBA" id="ARBA00022989"/>
    </source>
</evidence>
<dbReference type="STRING" id="370622.LA66_10655"/>
<keyword evidence="5 6" id="KW-0472">Membrane</keyword>
<evidence type="ECO:0008006" key="9">
    <source>
        <dbReference type="Google" id="ProtNLM"/>
    </source>
</evidence>
<dbReference type="RefSeq" id="WP_039192301.1">
    <property type="nucleotide sequence ID" value="NZ_JAQRFV010000002.1"/>
</dbReference>
<keyword evidence="3 6" id="KW-0812">Transmembrane</keyword>
<keyword evidence="4 6" id="KW-1133">Transmembrane helix</keyword>
<evidence type="ECO:0000313" key="8">
    <source>
        <dbReference type="Proteomes" id="UP000030826"/>
    </source>
</evidence>
<evidence type="ECO:0000256" key="1">
    <source>
        <dbReference type="ARBA" id="ARBA00004141"/>
    </source>
</evidence>
<evidence type="ECO:0000256" key="5">
    <source>
        <dbReference type="ARBA" id="ARBA00023136"/>
    </source>
</evidence>
<accession>A0A0B1Q6I8</accession>